<name>A0A5A7UK92_CUCMM</name>
<feature type="region of interest" description="Disordered" evidence="1">
    <location>
        <begin position="716"/>
        <end position="735"/>
    </location>
</feature>
<dbReference type="Proteomes" id="UP000321393">
    <property type="component" value="Unassembled WGS sequence"/>
</dbReference>
<proteinExistence type="predicted"/>
<accession>A0A5A7UK92</accession>
<feature type="compositionally biased region" description="Acidic residues" evidence="1">
    <location>
        <begin position="436"/>
        <end position="447"/>
    </location>
</feature>
<dbReference type="OrthoDB" id="1425037at2759"/>
<feature type="compositionally biased region" description="Basic and acidic residues" evidence="1">
    <location>
        <begin position="469"/>
        <end position="483"/>
    </location>
</feature>
<gene>
    <name evidence="4" type="ORF">E6C27_scaffold135G003520</name>
</gene>
<evidence type="ECO:0000259" key="2">
    <source>
        <dbReference type="Pfam" id="PF07727"/>
    </source>
</evidence>
<dbReference type="InterPro" id="IPR046796">
    <property type="entry name" value="Transposase_32_dom"/>
</dbReference>
<dbReference type="AlphaFoldDB" id="A0A5A7UK92"/>
<feature type="domain" description="Putative plant transposon protein" evidence="3">
    <location>
        <begin position="528"/>
        <end position="693"/>
    </location>
</feature>
<dbReference type="Pfam" id="PF07727">
    <property type="entry name" value="RVT_2"/>
    <property type="match status" value="1"/>
</dbReference>
<reference evidence="4 5" key="1">
    <citation type="submission" date="2019-08" db="EMBL/GenBank/DDBJ databases">
        <title>Draft genome sequences of two oriental melons (Cucumis melo L. var makuwa).</title>
        <authorList>
            <person name="Kwon S.-Y."/>
        </authorList>
    </citation>
    <scope>NUCLEOTIDE SEQUENCE [LARGE SCALE GENOMIC DNA]</scope>
    <source>
        <strain evidence="5">cv. SW 3</strain>
        <tissue evidence="4">Leaf</tissue>
    </source>
</reference>
<feature type="region of interest" description="Disordered" evidence="1">
    <location>
        <begin position="413"/>
        <end position="447"/>
    </location>
</feature>
<feature type="region of interest" description="Disordered" evidence="1">
    <location>
        <begin position="459"/>
        <end position="516"/>
    </location>
</feature>
<dbReference type="InterPro" id="IPR013103">
    <property type="entry name" value="RVT_2"/>
</dbReference>
<dbReference type="Pfam" id="PF20167">
    <property type="entry name" value="Transposase_32"/>
    <property type="match status" value="1"/>
</dbReference>
<evidence type="ECO:0000259" key="3">
    <source>
        <dbReference type="Pfam" id="PF20167"/>
    </source>
</evidence>
<feature type="region of interest" description="Disordered" evidence="1">
    <location>
        <begin position="22"/>
        <end position="44"/>
    </location>
</feature>
<feature type="domain" description="Reverse transcriptase Ty1/copia-type" evidence="2">
    <location>
        <begin position="143"/>
        <end position="198"/>
    </location>
</feature>
<protein>
    <submittedName>
        <fullName evidence="4">Flocculation protein FLO11-like</fullName>
    </submittedName>
</protein>
<evidence type="ECO:0000313" key="5">
    <source>
        <dbReference type="Proteomes" id="UP000321393"/>
    </source>
</evidence>
<organism evidence="4 5">
    <name type="scientific">Cucumis melo var. makuwa</name>
    <name type="common">Oriental melon</name>
    <dbReference type="NCBI Taxonomy" id="1194695"/>
    <lineage>
        <taxon>Eukaryota</taxon>
        <taxon>Viridiplantae</taxon>
        <taxon>Streptophyta</taxon>
        <taxon>Embryophyta</taxon>
        <taxon>Tracheophyta</taxon>
        <taxon>Spermatophyta</taxon>
        <taxon>Magnoliopsida</taxon>
        <taxon>eudicotyledons</taxon>
        <taxon>Gunneridae</taxon>
        <taxon>Pentapetalae</taxon>
        <taxon>rosids</taxon>
        <taxon>fabids</taxon>
        <taxon>Cucurbitales</taxon>
        <taxon>Cucurbitaceae</taxon>
        <taxon>Benincaseae</taxon>
        <taxon>Cucumis</taxon>
    </lineage>
</organism>
<dbReference type="EMBL" id="SSTE01009109">
    <property type="protein sequence ID" value="KAA0053951.1"/>
    <property type="molecule type" value="Genomic_DNA"/>
</dbReference>
<evidence type="ECO:0000256" key="1">
    <source>
        <dbReference type="SAM" id="MobiDB-lite"/>
    </source>
</evidence>
<dbReference type="PANTHER" id="PTHR11439">
    <property type="entry name" value="GAG-POL-RELATED RETROTRANSPOSON"/>
    <property type="match status" value="1"/>
</dbReference>
<evidence type="ECO:0000313" key="4">
    <source>
        <dbReference type="EMBL" id="KAA0053951.1"/>
    </source>
</evidence>
<comment type="caution">
    <text evidence="4">The sequence shown here is derived from an EMBL/GenBank/DDBJ whole genome shotgun (WGS) entry which is preliminary data.</text>
</comment>
<dbReference type="PANTHER" id="PTHR11439:SF486">
    <property type="entry name" value="RLK (RECEPTOR-LIKE KINASE) PROTEIN, PUTATIVE-RELATED"/>
    <property type="match status" value="1"/>
</dbReference>
<sequence length="748" mass="83043">MESINVIMDDLESESMALTRETTYSPPYSDSNRIDMSTPSTPVNHSDLCEGEAALSATKNHPSSSIIGDVHSGIITRKKKRKDYAKMVANEELLRFERNQVWELVPKPPHANIIGTKWIFKNKTDEQGRVIHNKARLVDKRFKLFQMDVKSALINRYLSEEVYVAQPKGFVDLMHHDHVYKLQKALYGLKQAPRACKKKSGIFFSQEKYAKNLISKFGMDKAKPKRTPAATHLKMTKDSTGKKVDTNQYRSIIGNLLYLTASRPDIAFVVGVCARYQVEPRTSHLHSAKCILKYISGCTDDRKSTSGGCFFLGNNIAESMDPAASKGKRYKGISTKHPYKKVCKSILSCDNSAVPNPEQSSHAERSTNPPSLVTVKEEVLEFSSPRSARPFISSFVPKSSSRPEPRVSVETVLLDSDLSDSEDNVASPRTSPPSVADDDDDDSDDEDYAPRMEEKIEAEATFTSTEDQSASHEKDPSDHRTTEEPANVASSSGFRRPSTKGLRVVSTKAGRRKVPPNVPSVPIDGLIRIVSEVGSFYLRFMRELIVNLPSDFNDPTADEYQKVHVRGVCFNVSPELLNTYLGLTLPADYAVSYPTPERLAEELTGGTILVWPVDGQLPVASLKIKYSILHRIRISNWIPSTHASTISTSLGHFVYLVGTGVKVNIGEFIFNHLLRHVDTFAIHIPICLPRILTPRVIPFSMHLFQGAHIPDVATKFDNDPDGTSTPAASHSAVGHPHTLSVSLANRML</sequence>